<accession>A0A1W0X2S5</accession>
<feature type="region of interest" description="Disordered" evidence="1">
    <location>
        <begin position="45"/>
        <end position="77"/>
    </location>
</feature>
<organism evidence="2 3">
    <name type="scientific">Hypsibius exemplaris</name>
    <name type="common">Freshwater tardigrade</name>
    <dbReference type="NCBI Taxonomy" id="2072580"/>
    <lineage>
        <taxon>Eukaryota</taxon>
        <taxon>Metazoa</taxon>
        <taxon>Ecdysozoa</taxon>
        <taxon>Tardigrada</taxon>
        <taxon>Eutardigrada</taxon>
        <taxon>Parachela</taxon>
        <taxon>Hypsibioidea</taxon>
        <taxon>Hypsibiidae</taxon>
        <taxon>Hypsibius</taxon>
    </lineage>
</organism>
<keyword evidence="3" id="KW-1185">Reference proteome</keyword>
<gene>
    <name evidence="2" type="ORF">BV898_04522</name>
</gene>
<dbReference type="AlphaFoldDB" id="A0A1W0X2S5"/>
<sequence length="136" mass="14970">MSAISVLVSGPQAPKASKLKERKVPWLSGPFSELATIYTHESFTSTTSITRTTHTTSIPSTTNTTSTTSTTRTTSTTSTLFEGRYPGRIIVNPDRPSTIRLDHPLSNSIVHQPNQPPSITRSQMLRHLKLNHLSSR</sequence>
<evidence type="ECO:0000256" key="1">
    <source>
        <dbReference type="SAM" id="MobiDB-lite"/>
    </source>
</evidence>
<reference evidence="3" key="1">
    <citation type="submission" date="2017-01" db="EMBL/GenBank/DDBJ databases">
        <title>Comparative genomics of anhydrobiosis in the tardigrade Hypsibius dujardini.</title>
        <authorList>
            <person name="Yoshida Y."/>
            <person name="Koutsovoulos G."/>
            <person name="Laetsch D."/>
            <person name="Stevens L."/>
            <person name="Kumar S."/>
            <person name="Horikawa D."/>
            <person name="Ishino K."/>
            <person name="Komine S."/>
            <person name="Tomita M."/>
            <person name="Blaxter M."/>
            <person name="Arakawa K."/>
        </authorList>
    </citation>
    <scope>NUCLEOTIDE SEQUENCE [LARGE SCALE GENOMIC DNA]</scope>
    <source>
        <strain evidence="3">Z151</strain>
    </source>
</reference>
<protein>
    <submittedName>
        <fullName evidence="2">Uncharacterized protein</fullName>
    </submittedName>
</protein>
<proteinExistence type="predicted"/>
<name>A0A1W0X2S5_HYPEX</name>
<comment type="caution">
    <text evidence="2">The sequence shown here is derived from an EMBL/GenBank/DDBJ whole genome shotgun (WGS) entry which is preliminary data.</text>
</comment>
<dbReference type="Proteomes" id="UP000192578">
    <property type="component" value="Unassembled WGS sequence"/>
</dbReference>
<evidence type="ECO:0000313" key="3">
    <source>
        <dbReference type="Proteomes" id="UP000192578"/>
    </source>
</evidence>
<dbReference type="EMBL" id="MTYJ01000022">
    <property type="protein sequence ID" value="OQV21622.1"/>
    <property type="molecule type" value="Genomic_DNA"/>
</dbReference>
<evidence type="ECO:0000313" key="2">
    <source>
        <dbReference type="EMBL" id="OQV21622.1"/>
    </source>
</evidence>